<evidence type="ECO:0000313" key="4">
    <source>
        <dbReference type="EMBL" id="BCB77750.1"/>
    </source>
</evidence>
<dbReference type="SUPFAM" id="SSF48452">
    <property type="entry name" value="TPR-like"/>
    <property type="match status" value="1"/>
</dbReference>
<dbReference type="KEGG" id="pfla:Pflav_041600"/>
<dbReference type="SMART" id="SM01043">
    <property type="entry name" value="BTAD"/>
    <property type="match status" value="1"/>
</dbReference>
<dbReference type="Pfam" id="PF03704">
    <property type="entry name" value="BTAD"/>
    <property type="match status" value="1"/>
</dbReference>
<reference evidence="4 5" key="2">
    <citation type="submission" date="2020-03" db="EMBL/GenBank/DDBJ databases">
        <authorList>
            <person name="Ichikawa N."/>
            <person name="Kimura A."/>
            <person name="Kitahashi Y."/>
            <person name="Uohara A."/>
        </authorList>
    </citation>
    <scope>NUCLEOTIDE SEQUENCE [LARGE SCALE GENOMIC DNA]</scope>
    <source>
        <strain evidence="4 5">NBRC 107702</strain>
    </source>
</reference>
<feature type="domain" description="Bacterial transcriptional activator" evidence="3">
    <location>
        <begin position="92"/>
        <end position="237"/>
    </location>
</feature>
<keyword evidence="1" id="KW-0805">Transcription regulation</keyword>
<dbReference type="Gene3D" id="1.10.10.10">
    <property type="entry name" value="Winged helix-like DNA-binding domain superfamily/Winged helix DNA-binding domain"/>
    <property type="match status" value="1"/>
</dbReference>
<proteinExistence type="predicted"/>
<sequence length="382" mass="39448">MGIDLVLLSGVSYRGQEVAGHRMRGLLALLAGELRTGCGTSRLVDGLWPDEPPANPVKAVQVLVSRARAQLGAGVIASTATGYRLALDEDQVDSSAVLVRAAAGTRQLRAGDQSAALAHAEAGLALWDGAVSDGAGGYDPVADLRSERTAAHRSLVRIRALALARLGRHGEAVDPLTALAAELPRDEEVLLELLRSEAATAGASAALARYETYRRALRDELGIDPGAALQAAYKLLLDGDTPAVRHGVAAEPNQLLGRDEDLAAVAAMARRSRVTSIVGPGGLGKTRLANAVGRNAEQRVVYVVPLAGVATDEEVVRQVASVLGAGELRLAHLPVPPDPLTGIGAALGPGPALLILDNCEHVIGGVAELVQALVSTLPSCTY</sequence>
<dbReference type="RefSeq" id="WP_197938643.1">
    <property type="nucleotide sequence ID" value="NZ_AP022870.1"/>
</dbReference>
<name>A0A6F8XVA8_9ACTN</name>
<dbReference type="SUPFAM" id="SSF52540">
    <property type="entry name" value="P-loop containing nucleoside triphosphate hydrolases"/>
    <property type="match status" value="1"/>
</dbReference>
<dbReference type="InterPro" id="IPR016032">
    <property type="entry name" value="Sig_transdc_resp-reg_C-effctor"/>
</dbReference>
<dbReference type="PANTHER" id="PTHR35807:SF1">
    <property type="entry name" value="TRANSCRIPTIONAL REGULATOR REDD"/>
    <property type="match status" value="1"/>
</dbReference>
<keyword evidence="5" id="KW-1185">Reference proteome</keyword>
<dbReference type="InterPro" id="IPR036388">
    <property type="entry name" value="WH-like_DNA-bd_sf"/>
</dbReference>
<evidence type="ECO:0000256" key="2">
    <source>
        <dbReference type="ARBA" id="ARBA00023163"/>
    </source>
</evidence>
<protein>
    <recommendedName>
        <fullName evidence="3">Bacterial transcriptional activator domain-containing protein</fullName>
    </recommendedName>
</protein>
<dbReference type="Gene3D" id="1.25.40.10">
    <property type="entry name" value="Tetratricopeptide repeat domain"/>
    <property type="match status" value="1"/>
</dbReference>
<dbReference type="EMBL" id="AP022870">
    <property type="protein sequence ID" value="BCB77750.1"/>
    <property type="molecule type" value="Genomic_DNA"/>
</dbReference>
<evidence type="ECO:0000256" key="1">
    <source>
        <dbReference type="ARBA" id="ARBA00023015"/>
    </source>
</evidence>
<evidence type="ECO:0000313" key="5">
    <source>
        <dbReference type="Proteomes" id="UP000502508"/>
    </source>
</evidence>
<dbReference type="InterPro" id="IPR005158">
    <property type="entry name" value="BTAD"/>
</dbReference>
<dbReference type="PANTHER" id="PTHR35807">
    <property type="entry name" value="TRANSCRIPTIONAL REGULATOR REDD-RELATED"/>
    <property type="match status" value="1"/>
</dbReference>
<dbReference type="Proteomes" id="UP000502508">
    <property type="component" value="Chromosome"/>
</dbReference>
<dbReference type="GO" id="GO:0006355">
    <property type="term" value="P:regulation of DNA-templated transcription"/>
    <property type="evidence" value="ECO:0007669"/>
    <property type="project" value="InterPro"/>
</dbReference>
<evidence type="ECO:0000259" key="3">
    <source>
        <dbReference type="SMART" id="SM01043"/>
    </source>
</evidence>
<dbReference type="SUPFAM" id="SSF46894">
    <property type="entry name" value="C-terminal effector domain of the bipartite response regulators"/>
    <property type="match status" value="1"/>
</dbReference>
<dbReference type="InterPro" id="IPR051677">
    <property type="entry name" value="AfsR-DnrI-RedD_regulator"/>
</dbReference>
<gene>
    <name evidence="4" type="ORF">Pflav_041600</name>
</gene>
<dbReference type="InterPro" id="IPR011990">
    <property type="entry name" value="TPR-like_helical_dom_sf"/>
</dbReference>
<keyword evidence="2" id="KW-0804">Transcription</keyword>
<accession>A0A6F8XVA8</accession>
<reference evidence="4 5" key="1">
    <citation type="submission" date="2020-03" db="EMBL/GenBank/DDBJ databases">
        <title>Whole genome shotgun sequence of Phytohabitans flavus NBRC 107702.</title>
        <authorList>
            <person name="Komaki H."/>
            <person name="Tamura T."/>
        </authorList>
    </citation>
    <scope>NUCLEOTIDE SEQUENCE [LARGE SCALE GENOMIC DNA]</scope>
    <source>
        <strain evidence="4 5">NBRC 107702</strain>
    </source>
</reference>
<dbReference type="AlphaFoldDB" id="A0A6F8XVA8"/>
<organism evidence="4 5">
    <name type="scientific">Phytohabitans flavus</name>
    <dbReference type="NCBI Taxonomy" id="1076124"/>
    <lineage>
        <taxon>Bacteria</taxon>
        <taxon>Bacillati</taxon>
        <taxon>Actinomycetota</taxon>
        <taxon>Actinomycetes</taxon>
        <taxon>Micromonosporales</taxon>
        <taxon>Micromonosporaceae</taxon>
    </lineage>
</organism>
<dbReference type="GO" id="GO:0003677">
    <property type="term" value="F:DNA binding"/>
    <property type="evidence" value="ECO:0007669"/>
    <property type="project" value="InterPro"/>
</dbReference>
<dbReference type="InterPro" id="IPR027417">
    <property type="entry name" value="P-loop_NTPase"/>
</dbReference>